<dbReference type="RefSeq" id="WP_338112585.1">
    <property type="nucleotide sequence ID" value="NZ_JAAOZD010000006.1"/>
</dbReference>
<proteinExistence type="predicted"/>
<feature type="compositionally biased region" description="Basic and acidic residues" evidence="1">
    <location>
        <begin position="207"/>
        <end position="218"/>
    </location>
</feature>
<reference evidence="2 3" key="1">
    <citation type="submission" date="2020-03" db="EMBL/GenBank/DDBJ databases">
        <title>Genomic Encyclopedia of Type Strains, Phase III (KMG-III): the genomes of soil and plant-associated and newly described type strains.</title>
        <authorList>
            <person name="Whitman W."/>
        </authorList>
    </citation>
    <scope>NUCLEOTIDE SEQUENCE [LARGE SCALE GENOMIC DNA]</scope>
    <source>
        <strain evidence="2 3">CECT 4207</strain>
    </source>
</reference>
<evidence type="ECO:0000313" key="2">
    <source>
        <dbReference type="EMBL" id="NIJ02638.1"/>
    </source>
</evidence>
<sequence>MSVVVLTAITATGLTGCQLGRFQKRPAPAYPEVQWRDHPPTNELESNLWVAAARRSLEAQAVARNVTDFSIPELVRTTGRDLRSRTYKSTLEFVRQNKHVEIYPGPRPFLPLKVESNFRGDENRAEVFGCLASEWGSREGTVPAASHAYGTSFRMERLSDGQMRITATVGQPNLNDDCATSDVPVALFNPAPEPSDVTDSQYIEGAGRADIDPHEKNS</sequence>
<gene>
    <name evidence="2" type="ORF">FHR86_002982</name>
</gene>
<protein>
    <recommendedName>
        <fullName evidence="4">Lipoprotein</fullName>
    </recommendedName>
</protein>
<feature type="region of interest" description="Disordered" evidence="1">
    <location>
        <begin position="190"/>
        <end position="218"/>
    </location>
</feature>
<organism evidence="2 3">
    <name type="scientific">Paenarthrobacter ilicis</name>
    <dbReference type="NCBI Taxonomy" id="43665"/>
    <lineage>
        <taxon>Bacteria</taxon>
        <taxon>Bacillati</taxon>
        <taxon>Actinomycetota</taxon>
        <taxon>Actinomycetes</taxon>
        <taxon>Micrococcales</taxon>
        <taxon>Micrococcaceae</taxon>
        <taxon>Paenarthrobacter</taxon>
    </lineage>
</organism>
<evidence type="ECO:0000256" key="1">
    <source>
        <dbReference type="SAM" id="MobiDB-lite"/>
    </source>
</evidence>
<dbReference type="EMBL" id="JAAOZD010000006">
    <property type="protein sequence ID" value="NIJ02638.1"/>
    <property type="molecule type" value="Genomic_DNA"/>
</dbReference>
<comment type="caution">
    <text evidence="2">The sequence shown here is derived from an EMBL/GenBank/DDBJ whole genome shotgun (WGS) entry which is preliminary data.</text>
</comment>
<evidence type="ECO:0008006" key="4">
    <source>
        <dbReference type="Google" id="ProtNLM"/>
    </source>
</evidence>
<keyword evidence="3" id="KW-1185">Reference proteome</keyword>
<evidence type="ECO:0000313" key="3">
    <source>
        <dbReference type="Proteomes" id="UP000802392"/>
    </source>
</evidence>
<name>A0ABX0TJB1_9MICC</name>
<dbReference type="Proteomes" id="UP000802392">
    <property type="component" value="Unassembled WGS sequence"/>
</dbReference>
<accession>A0ABX0TJB1</accession>